<organism evidence="1 2">
    <name type="scientific">Drosophila ananassae</name>
    <name type="common">Fruit fly</name>
    <dbReference type="NCBI Taxonomy" id="7217"/>
    <lineage>
        <taxon>Eukaryota</taxon>
        <taxon>Metazoa</taxon>
        <taxon>Ecdysozoa</taxon>
        <taxon>Arthropoda</taxon>
        <taxon>Hexapoda</taxon>
        <taxon>Insecta</taxon>
        <taxon>Pterygota</taxon>
        <taxon>Neoptera</taxon>
        <taxon>Endopterygota</taxon>
        <taxon>Diptera</taxon>
        <taxon>Brachycera</taxon>
        <taxon>Muscomorpha</taxon>
        <taxon>Ephydroidea</taxon>
        <taxon>Drosophilidae</taxon>
        <taxon>Drosophila</taxon>
        <taxon>Sophophora</taxon>
    </lineage>
</organism>
<protein>
    <submittedName>
        <fullName evidence="1">Uncharacterized protein</fullName>
    </submittedName>
</protein>
<name>B3M889_DROAN</name>
<dbReference type="EMBL" id="CH902618">
    <property type="protein sequence ID" value="EDV41028.1"/>
    <property type="molecule type" value="Genomic_DNA"/>
</dbReference>
<dbReference type="InParanoid" id="B3M889"/>
<gene>
    <name evidence="1" type="primary">Dana\GF10814</name>
    <name evidence="1" type="synonym">dana_GLEANR_10772</name>
    <name evidence="1" type="ORF">GF10814</name>
</gene>
<dbReference type="OMA" id="RSCPFCN"/>
<accession>B3M889</accession>
<dbReference type="HOGENOM" id="CLU_125639_0_0_1"/>
<proteinExistence type="predicted"/>
<reference evidence="1 2" key="1">
    <citation type="journal article" date="2007" name="Nature">
        <title>Evolution of genes and genomes on the Drosophila phylogeny.</title>
        <authorList>
            <consortium name="Drosophila 12 Genomes Consortium"/>
            <person name="Clark A.G."/>
            <person name="Eisen M.B."/>
            <person name="Smith D.R."/>
            <person name="Bergman C.M."/>
            <person name="Oliver B."/>
            <person name="Markow T.A."/>
            <person name="Kaufman T.C."/>
            <person name="Kellis M."/>
            <person name="Gelbart W."/>
            <person name="Iyer V.N."/>
            <person name="Pollard D.A."/>
            <person name="Sackton T.B."/>
            <person name="Larracuente A.M."/>
            <person name="Singh N.D."/>
            <person name="Abad J.P."/>
            <person name="Abt D.N."/>
            <person name="Adryan B."/>
            <person name="Aguade M."/>
            <person name="Akashi H."/>
            <person name="Anderson W.W."/>
            <person name="Aquadro C.F."/>
            <person name="Ardell D.H."/>
            <person name="Arguello R."/>
            <person name="Artieri C.G."/>
            <person name="Barbash D.A."/>
            <person name="Barker D."/>
            <person name="Barsanti P."/>
            <person name="Batterham P."/>
            <person name="Batzoglou S."/>
            <person name="Begun D."/>
            <person name="Bhutkar A."/>
            <person name="Blanco E."/>
            <person name="Bosak S.A."/>
            <person name="Bradley R.K."/>
            <person name="Brand A.D."/>
            <person name="Brent M.R."/>
            <person name="Brooks A.N."/>
            <person name="Brown R.H."/>
            <person name="Butlin R.K."/>
            <person name="Caggese C."/>
            <person name="Calvi B.R."/>
            <person name="Bernardo de Carvalho A."/>
            <person name="Caspi A."/>
            <person name="Castrezana S."/>
            <person name="Celniker S.E."/>
            <person name="Chang J.L."/>
            <person name="Chapple C."/>
            <person name="Chatterji S."/>
            <person name="Chinwalla A."/>
            <person name="Civetta A."/>
            <person name="Clifton S.W."/>
            <person name="Comeron J.M."/>
            <person name="Costello J.C."/>
            <person name="Coyne J.A."/>
            <person name="Daub J."/>
            <person name="David R.G."/>
            <person name="Delcher A.L."/>
            <person name="Delehaunty K."/>
            <person name="Do C.B."/>
            <person name="Ebling H."/>
            <person name="Edwards K."/>
            <person name="Eickbush T."/>
            <person name="Evans J.D."/>
            <person name="Filipski A."/>
            <person name="Findeiss S."/>
            <person name="Freyhult E."/>
            <person name="Fulton L."/>
            <person name="Fulton R."/>
            <person name="Garcia A.C."/>
            <person name="Gardiner A."/>
            <person name="Garfield D.A."/>
            <person name="Garvin B.E."/>
            <person name="Gibson G."/>
            <person name="Gilbert D."/>
            <person name="Gnerre S."/>
            <person name="Godfrey J."/>
            <person name="Good R."/>
            <person name="Gotea V."/>
            <person name="Gravely B."/>
            <person name="Greenberg A.J."/>
            <person name="Griffiths-Jones S."/>
            <person name="Gross S."/>
            <person name="Guigo R."/>
            <person name="Gustafson E.A."/>
            <person name="Haerty W."/>
            <person name="Hahn M.W."/>
            <person name="Halligan D.L."/>
            <person name="Halpern A.L."/>
            <person name="Halter G.M."/>
            <person name="Han M.V."/>
            <person name="Heger A."/>
            <person name="Hillier L."/>
            <person name="Hinrichs A.S."/>
            <person name="Holmes I."/>
            <person name="Hoskins R.A."/>
            <person name="Hubisz M.J."/>
            <person name="Hultmark D."/>
            <person name="Huntley M.A."/>
            <person name="Jaffe D.B."/>
            <person name="Jagadeeshan S."/>
            <person name="Jeck W.R."/>
            <person name="Johnson J."/>
            <person name="Jones C.D."/>
            <person name="Jordan W.C."/>
            <person name="Karpen G.H."/>
            <person name="Kataoka E."/>
            <person name="Keightley P.D."/>
            <person name="Kheradpour P."/>
            <person name="Kirkness E.F."/>
            <person name="Koerich L.B."/>
            <person name="Kristiansen K."/>
            <person name="Kudrna D."/>
            <person name="Kulathinal R.J."/>
            <person name="Kumar S."/>
            <person name="Kwok R."/>
            <person name="Lander E."/>
            <person name="Langley C.H."/>
            <person name="Lapoint R."/>
            <person name="Lazzaro B.P."/>
            <person name="Lee S.J."/>
            <person name="Levesque L."/>
            <person name="Li R."/>
            <person name="Lin C.F."/>
            <person name="Lin M.F."/>
            <person name="Lindblad-Toh K."/>
            <person name="Llopart A."/>
            <person name="Long M."/>
            <person name="Low L."/>
            <person name="Lozovsky E."/>
            <person name="Lu J."/>
            <person name="Luo M."/>
            <person name="Machado C.A."/>
            <person name="Makalowski W."/>
            <person name="Marzo M."/>
            <person name="Matsuda M."/>
            <person name="Matzkin L."/>
            <person name="McAllister B."/>
            <person name="McBride C.S."/>
            <person name="McKernan B."/>
            <person name="McKernan K."/>
            <person name="Mendez-Lago M."/>
            <person name="Minx P."/>
            <person name="Mollenhauer M.U."/>
            <person name="Montooth K."/>
            <person name="Mount S.M."/>
            <person name="Mu X."/>
            <person name="Myers E."/>
            <person name="Negre B."/>
            <person name="Newfeld S."/>
            <person name="Nielsen R."/>
            <person name="Noor M.A."/>
            <person name="O'Grady P."/>
            <person name="Pachter L."/>
            <person name="Papaceit M."/>
            <person name="Parisi M.J."/>
            <person name="Parisi M."/>
            <person name="Parts L."/>
            <person name="Pedersen J.S."/>
            <person name="Pesole G."/>
            <person name="Phillippy A.M."/>
            <person name="Ponting C.P."/>
            <person name="Pop M."/>
            <person name="Porcelli D."/>
            <person name="Powell J.R."/>
            <person name="Prohaska S."/>
            <person name="Pruitt K."/>
            <person name="Puig M."/>
            <person name="Quesneville H."/>
            <person name="Ram K.R."/>
            <person name="Rand D."/>
            <person name="Rasmussen M.D."/>
            <person name="Reed L.K."/>
            <person name="Reenan R."/>
            <person name="Reily A."/>
            <person name="Remington K.A."/>
            <person name="Rieger T.T."/>
            <person name="Ritchie M.G."/>
            <person name="Robin C."/>
            <person name="Rogers Y.H."/>
            <person name="Rohde C."/>
            <person name="Rozas J."/>
            <person name="Rubenfield M.J."/>
            <person name="Ruiz A."/>
            <person name="Russo S."/>
            <person name="Salzberg S.L."/>
            <person name="Sanchez-Gracia A."/>
            <person name="Saranga D.J."/>
            <person name="Sato H."/>
            <person name="Schaeffer S.W."/>
            <person name="Schatz M.C."/>
            <person name="Schlenke T."/>
            <person name="Schwartz R."/>
            <person name="Segarra C."/>
            <person name="Singh R.S."/>
            <person name="Sirot L."/>
            <person name="Sirota M."/>
            <person name="Sisneros N.B."/>
            <person name="Smith C.D."/>
            <person name="Smith T.F."/>
            <person name="Spieth J."/>
            <person name="Stage D.E."/>
            <person name="Stark A."/>
            <person name="Stephan W."/>
            <person name="Strausberg R.L."/>
            <person name="Strempel S."/>
            <person name="Sturgill D."/>
            <person name="Sutton G."/>
            <person name="Sutton G.G."/>
            <person name="Tao W."/>
            <person name="Teichmann S."/>
            <person name="Tobari Y.N."/>
            <person name="Tomimura Y."/>
            <person name="Tsolas J.M."/>
            <person name="Valente V.L."/>
            <person name="Venter E."/>
            <person name="Venter J.C."/>
            <person name="Vicario S."/>
            <person name="Vieira F.G."/>
            <person name="Vilella A.J."/>
            <person name="Villasante A."/>
            <person name="Walenz B."/>
            <person name="Wang J."/>
            <person name="Wasserman M."/>
            <person name="Watts T."/>
            <person name="Wilson D."/>
            <person name="Wilson R.K."/>
            <person name="Wing R.A."/>
            <person name="Wolfner M.F."/>
            <person name="Wong A."/>
            <person name="Wong G.K."/>
            <person name="Wu C.I."/>
            <person name="Wu G."/>
            <person name="Yamamoto D."/>
            <person name="Yang H.P."/>
            <person name="Yang S.P."/>
            <person name="Yorke J.A."/>
            <person name="Yoshida K."/>
            <person name="Zdobnov E."/>
            <person name="Zhang P."/>
            <person name="Zhang Y."/>
            <person name="Zimin A.V."/>
            <person name="Baldwin J."/>
            <person name="Abdouelleil A."/>
            <person name="Abdulkadir J."/>
            <person name="Abebe A."/>
            <person name="Abera B."/>
            <person name="Abreu J."/>
            <person name="Acer S.C."/>
            <person name="Aftuck L."/>
            <person name="Alexander A."/>
            <person name="An P."/>
            <person name="Anderson E."/>
            <person name="Anderson S."/>
            <person name="Arachi H."/>
            <person name="Azer M."/>
            <person name="Bachantsang P."/>
            <person name="Barry A."/>
            <person name="Bayul T."/>
            <person name="Berlin A."/>
            <person name="Bessette D."/>
            <person name="Bloom T."/>
            <person name="Blye J."/>
            <person name="Boguslavskiy L."/>
            <person name="Bonnet C."/>
            <person name="Boukhgalter B."/>
            <person name="Bourzgui I."/>
            <person name="Brown A."/>
            <person name="Cahill P."/>
            <person name="Channer S."/>
            <person name="Cheshatsang Y."/>
            <person name="Chuda L."/>
            <person name="Citroen M."/>
            <person name="Collymore A."/>
            <person name="Cooke P."/>
            <person name="Costello M."/>
            <person name="D'Aco K."/>
            <person name="Daza R."/>
            <person name="De Haan G."/>
            <person name="DeGray S."/>
            <person name="DeMaso C."/>
            <person name="Dhargay N."/>
            <person name="Dooley K."/>
            <person name="Dooley E."/>
            <person name="Doricent M."/>
            <person name="Dorje P."/>
            <person name="Dorjee K."/>
            <person name="Dupes A."/>
            <person name="Elong R."/>
            <person name="Falk J."/>
            <person name="Farina A."/>
            <person name="Faro S."/>
            <person name="Ferguson D."/>
            <person name="Fisher S."/>
            <person name="Foley C.D."/>
            <person name="Franke A."/>
            <person name="Friedrich D."/>
            <person name="Gadbois L."/>
            <person name="Gearin G."/>
            <person name="Gearin C.R."/>
            <person name="Giannoukos G."/>
            <person name="Goode T."/>
            <person name="Graham J."/>
            <person name="Grandbois E."/>
            <person name="Grewal S."/>
            <person name="Gyaltsen K."/>
            <person name="Hafez N."/>
            <person name="Hagos B."/>
            <person name="Hall J."/>
            <person name="Henson C."/>
            <person name="Hollinger A."/>
            <person name="Honan T."/>
            <person name="Huard M.D."/>
            <person name="Hughes L."/>
            <person name="Hurhula B."/>
            <person name="Husby M.E."/>
            <person name="Kamat A."/>
            <person name="Kanga B."/>
            <person name="Kashin S."/>
            <person name="Khazanovich D."/>
            <person name="Kisner P."/>
            <person name="Lance K."/>
            <person name="Lara M."/>
            <person name="Lee W."/>
            <person name="Lennon N."/>
            <person name="Letendre F."/>
            <person name="LeVine R."/>
            <person name="Lipovsky A."/>
            <person name="Liu X."/>
            <person name="Liu J."/>
            <person name="Liu S."/>
            <person name="Lokyitsang T."/>
            <person name="Lokyitsang Y."/>
            <person name="Lubonja R."/>
            <person name="Lui A."/>
            <person name="MacDonald P."/>
            <person name="Magnisalis V."/>
            <person name="Maru K."/>
            <person name="Matthews C."/>
            <person name="McCusker W."/>
            <person name="McDonough S."/>
            <person name="Mehta T."/>
            <person name="Meldrim J."/>
            <person name="Meneus L."/>
            <person name="Mihai O."/>
            <person name="Mihalev A."/>
            <person name="Mihova T."/>
            <person name="Mittelman R."/>
            <person name="Mlenga V."/>
            <person name="Montmayeur A."/>
            <person name="Mulrain L."/>
            <person name="Navidi A."/>
            <person name="Naylor J."/>
            <person name="Negash T."/>
            <person name="Nguyen T."/>
            <person name="Nguyen N."/>
            <person name="Nicol R."/>
            <person name="Norbu C."/>
            <person name="Norbu N."/>
            <person name="Novod N."/>
            <person name="O'Neill B."/>
            <person name="Osman S."/>
            <person name="Markiewicz E."/>
            <person name="Oyono O.L."/>
            <person name="Patti C."/>
            <person name="Phunkhang P."/>
            <person name="Pierre F."/>
            <person name="Priest M."/>
            <person name="Raghuraman S."/>
            <person name="Rege F."/>
            <person name="Reyes R."/>
            <person name="Rise C."/>
            <person name="Rogov P."/>
            <person name="Ross K."/>
            <person name="Ryan E."/>
            <person name="Settipalli S."/>
            <person name="Shea T."/>
            <person name="Sherpa N."/>
            <person name="Shi L."/>
            <person name="Shih D."/>
            <person name="Sparrow T."/>
            <person name="Spaulding J."/>
            <person name="Stalker J."/>
            <person name="Stange-Thomann N."/>
            <person name="Stavropoulos S."/>
            <person name="Stone C."/>
            <person name="Strader C."/>
            <person name="Tesfaye S."/>
            <person name="Thomson T."/>
            <person name="Thoulutsang Y."/>
            <person name="Thoulutsang D."/>
            <person name="Topham K."/>
            <person name="Topping I."/>
            <person name="Tsamla T."/>
            <person name="Vassiliev H."/>
            <person name="Vo A."/>
            <person name="Wangchuk T."/>
            <person name="Wangdi T."/>
            <person name="Weiand M."/>
            <person name="Wilkinson J."/>
            <person name="Wilson A."/>
            <person name="Yadav S."/>
            <person name="Young G."/>
            <person name="Yu Q."/>
            <person name="Zembek L."/>
            <person name="Zhong D."/>
            <person name="Zimmer A."/>
            <person name="Zwirko Z."/>
            <person name="Jaffe D.B."/>
            <person name="Alvarez P."/>
            <person name="Brockman W."/>
            <person name="Butler J."/>
            <person name="Chin C."/>
            <person name="Gnerre S."/>
            <person name="Grabherr M."/>
            <person name="Kleber M."/>
            <person name="Mauceli E."/>
            <person name="MacCallum I."/>
        </authorList>
    </citation>
    <scope>NUCLEOTIDE SEQUENCE [LARGE SCALE GENOMIC DNA]</scope>
    <source>
        <strain evidence="2">Tucson 14024-0371.13</strain>
    </source>
</reference>
<dbReference type="GeneID" id="6493681"/>
<dbReference type="FunCoup" id="B3M889">
    <property type="interactions" value="8"/>
</dbReference>
<dbReference type="AlphaFoldDB" id="B3M889"/>
<dbReference type="KEGG" id="dan:6493681"/>
<keyword evidence="2" id="KW-1185">Reference proteome</keyword>
<dbReference type="PhylomeDB" id="B3M889"/>
<dbReference type="OrthoDB" id="7811679at2759"/>
<dbReference type="eggNOG" id="ENOG502TCEI">
    <property type="taxonomic scope" value="Eukaryota"/>
</dbReference>
<evidence type="ECO:0000313" key="1">
    <source>
        <dbReference type="EMBL" id="EDV41028.1"/>
    </source>
</evidence>
<evidence type="ECO:0000313" key="2">
    <source>
        <dbReference type="Proteomes" id="UP000007801"/>
    </source>
</evidence>
<dbReference type="Proteomes" id="UP000007801">
    <property type="component" value="Unassembled WGS sequence"/>
</dbReference>
<sequence length="171" mass="19227">MEYKLSKEILGTSPTDIAARLSIRYPNLSASSPRGVTYRPKEPKAFVRTPLTEMGKKSESDLNNNLATRVDMSLAANQSQELKCEVPVETMGRKPCICMRPSIAYECGRCHQLFHGRVAEICDKHPSEAFLMDFQQCPYCVAPISLIKPSNLSWEQICKFEEAPLPDDDDL</sequence>